<protein>
    <submittedName>
        <fullName evidence="2">Uncharacterized protein</fullName>
    </submittedName>
</protein>
<comment type="caution">
    <text evidence="2">The sequence shown here is derived from an EMBL/GenBank/DDBJ whole genome shotgun (WGS) entry which is preliminary data.</text>
</comment>
<feature type="compositionally biased region" description="Low complexity" evidence="1">
    <location>
        <begin position="163"/>
        <end position="181"/>
    </location>
</feature>
<evidence type="ECO:0000256" key="1">
    <source>
        <dbReference type="SAM" id="MobiDB-lite"/>
    </source>
</evidence>
<dbReference type="Proteomes" id="UP000292702">
    <property type="component" value="Unassembled WGS sequence"/>
</dbReference>
<evidence type="ECO:0000313" key="2">
    <source>
        <dbReference type="EMBL" id="TCD67299.1"/>
    </source>
</evidence>
<feature type="region of interest" description="Disordered" evidence="1">
    <location>
        <begin position="407"/>
        <end position="473"/>
    </location>
</feature>
<accession>A0A4R0RPN3</accession>
<organism evidence="2 3">
    <name type="scientific">Steccherinum ochraceum</name>
    <dbReference type="NCBI Taxonomy" id="92696"/>
    <lineage>
        <taxon>Eukaryota</taxon>
        <taxon>Fungi</taxon>
        <taxon>Dikarya</taxon>
        <taxon>Basidiomycota</taxon>
        <taxon>Agaricomycotina</taxon>
        <taxon>Agaricomycetes</taxon>
        <taxon>Polyporales</taxon>
        <taxon>Steccherinaceae</taxon>
        <taxon>Steccherinum</taxon>
    </lineage>
</organism>
<sequence>MPEIRNYQVLQFPKGARKPRPPDYVTTPDAAKLGIFPHDGILHPPPHFFSVPYDHVPAFLLTSGRLTDAGLNDEDEQSLQASPRGVRITQFLYFVKLLKPSEHLKHHGEPRTVRPSTLKLPRVRVLAEIPAEEREGSDDTFSRRRLRRMETTHADPHPRAHTHSTASGSASLLRTTPSSGSEGAGGPGAKARPVVFSHWIAIRTRVPPRLCRLWSTAREAPPLFLWTSTSGFRAGPGAVRVVIRIGISLRICINAGCDCEYDIFPPAPAVAFASVGVCSAVFLAVVTVVVAVQDTSERRTVVVNTAHAVKVHALVAVIIRAARVPVPGIVNAVAVTANAEGIWVASKQLLPSPLLSHFSLGQNANHLLPLRSPRHLRTPSLPAALALLPLRAKPTLAMSIHIHAPAPISSSSSSQHHVLPPSSQQQRRSQSRSRSRPSSPSYTSAQLPPALPPTSPLARPPMTRPPSRSERLLRDTLRKAEEQERMASLVALTSPNSLFGVVTSPPLAPAFVLSSPKSQQRRHVRRNTSSSSATDASFASIDYFKNGPDVDAFEAEHDDDEEEEEEDDDEVDEQDWLWRTRSATSASSSSSVHLTHQAHPQQQPHFYASARSPGLARKDSTDRSPGYTYARSRAHTDPTGAGASALSPPPPDQVYGSPVSPRAHLQRSAKSAPNVRPPGTHSKRTSADFTLGSGSSETKEPGTMTPHEAVLRTRLEGVLRGAVKEQKRRTRSRERGTSGSGSGTSNSNSMASSRNLSGEGSEFFFGGVE</sequence>
<feature type="compositionally biased region" description="Polar residues" evidence="1">
    <location>
        <begin position="592"/>
        <end position="604"/>
    </location>
</feature>
<evidence type="ECO:0000313" key="3">
    <source>
        <dbReference type="Proteomes" id="UP000292702"/>
    </source>
</evidence>
<feature type="compositionally biased region" description="Acidic residues" evidence="1">
    <location>
        <begin position="551"/>
        <end position="575"/>
    </location>
</feature>
<proteinExistence type="predicted"/>
<feature type="non-terminal residue" evidence="2">
    <location>
        <position position="769"/>
    </location>
</feature>
<feature type="region of interest" description="Disordered" evidence="1">
    <location>
        <begin position="151"/>
        <end position="189"/>
    </location>
</feature>
<feature type="compositionally biased region" description="Pro residues" evidence="1">
    <location>
        <begin position="449"/>
        <end position="464"/>
    </location>
</feature>
<keyword evidence="3" id="KW-1185">Reference proteome</keyword>
<dbReference type="EMBL" id="RWJN01000102">
    <property type="protein sequence ID" value="TCD67299.1"/>
    <property type="molecule type" value="Genomic_DNA"/>
</dbReference>
<dbReference type="AlphaFoldDB" id="A0A4R0RPN3"/>
<feature type="region of interest" description="Disordered" evidence="1">
    <location>
        <begin position="549"/>
        <end position="769"/>
    </location>
</feature>
<name>A0A4R0RPN3_9APHY</name>
<feature type="compositionally biased region" description="Low complexity" evidence="1">
    <location>
        <begin position="579"/>
        <end position="591"/>
    </location>
</feature>
<dbReference type="OrthoDB" id="3067719at2759"/>
<reference evidence="2 3" key="1">
    <citation type="submission" date="2018-11" db="EMBL/GenBank/DDBJ databases">
        <title>Genome assembly of Steccherinum ochraceum LE-BIN_3174, the white-rot fungus of the Steccherinaceae family (The Residual Polyporoid clade, Polyporales, Basidiomycota).</title>
        <authorList>
            <person name="Fedorova T.V."/>
            <person name="Glazunova O.A."/>
            <person name="Landesman E.O."/>
            <person name="Moiseenko K.V."/>
            <person name="Psurtseva N.V."/>
            <person name="Savinova O.S."/>
            <person name="Shakhova N.V."/>
            <person name="Tyazhelova T.V."/>
            <person name="Vasina D.V."/>
        </authorList>
    </citation>
    <scope>NUCLEOTIDE SEQUENCE [LARGE SCALE GENOMIC DNA]</scope>
    <source>
        <strain evidence="2 3">LE-BIN_3174</strain>
    </source>
</reference>
<feature type="region of interest" description="Disordered" evidence="1">
    <location>
        <begin position="513"/>
        <end position="535"/>
    </location>
</feature>
<feature type="compositionally biased region" description="Low complexity" evidence="1">
    <location>
        <begin position="436"/>
        <end position="448"/>
    </location>
</feature>
<feature type="compositionally biased region" description="Low complexity" evidence="1">
    <location>
        <begin position="743"/>
        <end position="769"/>
    </location>
</feature>
<feature type="compositionally biased region" description="Low complexity" evidence="1">
    <location>
        <begin position="407"/>
        <end position="428"/>
    </location>
</feature>
<feature type="compositionally biased region" description="Basic and acidic residues" evidence="1">
    <location>
        <begin position="709"/>
        <end position="725"/>
    </location>
</feature>
<gene>
    <name evidence="2" type="ORF">EIP91_000269</name>
</gene>
<dbReference type="STRING" id="92696.A0A4R0RPN3"/>